<dbReference type="GeneID" id="107903945"/>
<gene>
    <name evidence="4" type="primary">LOC107903945</name>
</gene>
<dbReference type="InterPro" id="IPR005162">
    <property type="entry name" value="Retrotrans_gag_dom"/>
</dbReference>
<evidence type="ECO:0000313" key="3">
    <source>
        <dbReference type="Proteomes" id="UP000818029"/>
    </source>
</evidence>
<dbReference type="Pfam" id="PF03732">
    <property type="entry name" value="Retrotrans_gag"/>
    <property type="match status" value="1"/>
</dbReference>
<feature type="region of interest" description="Disordered" evidence="1">
    <location>
        <begin position="1"/>
        <end position="32"/>
    </location>
</feature>
<keyword evidence="3" id="KW-1185">Reference proteome</keyword>
<accession>A0ABM3A7X5</accession>
<evidence type="ECO:0000256" key="1">
    <source>
        <dbReference type="SAM" id="MobiDB-lite"/>
    </source>
</evidence>
<dbReference type="RefSeq" id="XP_040950735.1">
    <property type="nucleotide sequence ID" value="XM_041094801.1"/>
</dbReference>
<sequence length="200" mass="23089">MQTRIRVMDPQGAGTDEVESNEPALAEGTVPPDVNVSERPISVTQAGGAQEAFFQAMNNWFAEFVHTNPAVRPPPPHDSQVPHVTSPVAGIVIRERPPVDKIRKQEAKEYRATEDDDAEKVEFWLENTIRVFDELSCILEKCMKCVVSLLRDSAYHWWKTLVSVVPSERVTWNFFQKEFRKKYVSQRFIDQKRKELFELK</sequence>
<reference evidence="3" key="1">
    <citation type="journal article" date="2020" name="Nat. Genet.">
        <title>Genomic diversifications of five Gossypium allopolyploid species and their impact on cotton improvement.</title>
        <authorList>
            <person name="Chen Z.J."/>
            <person name="Sreedasyam A."/>
            <person name="Ando A."/>
            <person name="Song Q."/>
            <person name="De Santiago L.M."/>
            <person name="Hulse-Kemp A.M."/>
            <person name="Ding M."/>
            <person name="Ye W."/>
            <person name="Kirkbride R.C."/>
            <person name="Jenkins J."/>
            <person name="Plott C."/>
            <person name="Lovell J."/>
            <person name="Lin Y.M."/>
            <person name="Vaughn R."/>
            <person name="Liu B."/>
            <person name="Simpson S."/>
            <person name="Scheffler B.E."/>
            <person name="Wen L."/>
            <person name="Saski C.A."/>
            <person name="Grover C.E."/>
            <person name="Hu G."/>
            <person name="Conover J.L."/>
            <person name="Carlson J.W."/>
            <person name="Shu S."/>
            <person name="Boston L.B."/>
            <person name="Williams M."/>
            <person name="Peterson D.G."/>
            <person name="McGee K."/>
            <person name="Jones D.C."/>
            <person name="Wendel J.F."/>
            <person name="Stelly D.M."/>
            <person name="Grimwood J."/>
            <person name="Schmutz J."/>
        </authorList>
    </citation>
    <scope>NUCLEOTIDE SEQUENCE [LARGE SCALE GENOMIC DNA]</scope>
    <source>
        <strain evidence="3">cv. TM-1</strain>
    </source>
</reference>
<reference evidence="4" key="2">
    <citation type="submission" date="2025-08" db="UniProtKB">
        <authorList>
            <consortium name="RefSeq"/>
        </authorList>
    </citation>
    <scope>IDENTIFICATION</scope>
</reference>
<evidence type="ECO:0000259" key="2">
    <source>
        <dbReference type="Pfam" id="PF03732"/>
    </source>
</evidence>
<protein>
    <recommendedName>
        <fullName evidence="2">Retrotransposon gag domain-containing protein</fullName>
    </recommendedName>
</protein>
<organism evidence="3 4">
    <name type="scientific">Gossypium hirsutum</name>
    <name type="common">Upland cotton</name>
    <name type="synonym">Gossypium mexicanum</name>
    <dbReference type="NCBI Taxonomy" id="3635"/>
    <lineage>
        <taxon>Eukaryota</taxon>
        <taxon>Viridiplantae</taxon>
        <taxon>Streptophyta</taxon>
        <taxon>Embryophyta</taxon>
        <taxon>Tracheophyta</taxon>
        <taxon>Spermatophyta</taxon>
        <taxon>Magnoliopsida</taxon>
        <taxon>eudicotyledons</taxon>
        <taxon>Gunneridae</taxon>
        <taxon>Pentapetalae</taxon>
        <taxon>rosids</taxon>
        <taxon>malvids</taxon>
        <taxon>Malvales</taxon>
        <taxon>Malvaceae</taxon>
        <taxon>Malvoideae</taxon>
        <taxon>Gossypium</taxon>
    </lineage>
</organism>
<dbReference type="Proteomes" id="UP000818029">
    <property type="component" value="Chromosome D05"/>
</dbReference>
<name>A0ABM3A7X5_GOSHI</name>
<feature type="domain" description="Retrotransposon gag" evidence="2">
    <location>
        <begin position="145"/>
        <end position="200"/>
    </location>
</feature>
<proteinExistence type="predicted"/>
<evidence type="ECO:0000313" key="4">
    <source>
        <dbReference type="RefSeq" id="XP_040950735.1"/>
    </source>
</evidence>